<evidence type="ECO:0000313" key="6">
    <source>
        <dbReference type="Proteomes" id="UP000008141"/>
    </source>
</evidence>
<keyword evidence="2" id="KW-0689">Ribosomal protein</keyword>
<evidence type="ECO:0000313" key="5">
    <source>
        <dbReference type="EMBL" id="EFN54885.1"/>
    </source>
</evidence>
<dbReference type="PROSITE" id="PS01171">
    <property type="entry name" value="RIBOSOMAL_L21E"/>
    <property type="match status" value="1"/>
</dbReference>
<dbReference type="OrthoDB" id="1539250at2759"/>
<dbReference type="InterPro" id="IPR001147">
    <property type="entry name" value="Ribosomal_eL21"/>
</dbReference>
<dbReference type="AlphaFoldDB" id="E1ZHB0"/>
<dbReference type="PANTHER" id="PTHR20981">
    <property type="entry name" value="60S RIBOSOMAL PROTEIN L21"/>
    <property type="match status" value="1"/>
</dbReference>
<evidence type="ECO:0000256" key="3">
    <source>
        <dbReference type="ARBA" id="ARBA00023274"/>
    </source>
</evidence>
<keyword evidence="6" id="KW-1185">Reference proteome</keyword>
<dbReference type="STRING" id="554065.E1ZHB0"/>
<accession>E1ZHB0</accession>
<sequence>MPGGQGYRARTRDSFSRGFRQKGFIPLSTYLTNYKLGDYVDIKVNSAVHKGMPHKFYHGKTGRVWNVTKRAIGVELLKQVNGRYIKKRIHVRIEHVTPSRCHEEFLRRCKENDEARHAAKVAGTPAPPMKRQPKGPRTQGFTLENVRMETITAIPYDILKEGVL</sequence>
<protein>
    <recommendedName>
        <fullName evidence="7">60S ribosomal protein L21</fullName>
    </recommendedName>
</protein>
<dbReference type="InParanoid" id="E1ZHB0"/>
<dbReference type="InterPro" id="IPR008991">
    <property type="entry name" value="Translation_prot_SH3-like_sf"/>
</dbReference>
<dbReference type="FunCoup" id="E1ZHB0">
    <property type="interactions" value="1406"/>
</dbReference>
<dbReference type="GeneID" id="17354323"/>
<dbReference type="SUPFAM" id="SSF50104">
    <property type="entry name" value="Translation proteins SH3-like domain"/>
    <property type="match status" value="1"/>
</dbReference>
<dbReference type="InterPro" id="IPR036948">
    <property type="entry name" value="Ribosomal_eL21_sf"/>
</dbReference>
<organism evidence="6">
    <name type="scientific">Chlorella variabilis</name>
    <name type="common">Green alga</name>
    <dbReference type="NCBI Taxonomy" id="554065"/>
    <lineage>
        <taxon>Eukaryota</taxon>
        <taxon>Viridiplantae</taxon>
        <taxon>Chlorophyta</taxon>
        <taxon>core chlorophytes</taxon>
        <taxon>Trebouxiophyceae</taxon>
        <taxon>Chlorellales</taxon>
        <taxon>Chlorellaceae</taxon>
        <taxon>Chlorella clade</taxon>
        <taxon>Chlorella</taxon>
    </lineage>
</organism>
<evidence type="ECO:0008006" key="7">
    <source>
        <dbReference type="Google" id="ProtNLM"/>
    </source>
</evidence>
<dbReference type="Gene3D" id="2.30.30.70">
    <property type="entry name" value="Ribosomal protein L21"/>
    <property type="match status" value="1"/>
</dbReference>
<dbReference type="KEGG" id="cvr:CHLNCDRAFT_31551"/>
<dbReference type="EMBL" id="GL433846">
    <property type="protein sequence ID" value="EFN54885.1"/>
    <property type="molecule type" value="Genomic_DNA"/>
</dbReference>
<dbReference type="OMA" id="INYGDYV"/>
<dbReference type="FunFam" id="2.30.30.70:FF:000001">
    <property type="entry name" value="60S ribosomal protein L21"/>
    <property type="match status" value="1"/>
</dbReference>
<dbReference type="GO" id="GO:0003735">
    <property type="term" value="F:structural constituent of ribosome"/>
    <property type="evidence" value="ECO:0007669"/>
    <property type="project" value="InterPro"/>
</dbReference>
<dbReference type="GO" id="GO:0006412">
    <property type="term" value="P:translation"/>
    <property type="evidence" value="ECO:0007669"/>
    <property type="project" value="InterPro"/>
</dbReference>
<dbReference type="Pfam" id="PF01157">
    <property type="entry name" value="Ribosomal_L21e"/>
    <property type="match status" value="1"/>
</dbReference>
<reference evidence="5 6" key="1">
    <citation type="journal article" date="2010" name="Plant Cell">
        <title>The Chlorella variabilis NC64A genome reveals adaptation to photosymbiosis, coevolution with viruses, and cryptic sex.</title>
        <authorList>
            <person name="Blanc G."/>
            <person name="Duncan G."/>
            <person name="Agarkova I."/>
            <person name="Borodovsky M."/>
            <person name="Gurnon J."/>
            <person name="Kuo A."/>
            <person name="Lindquist E."/>
            <person name="Lucas S."/>
            <person name="Pangilinan J."/>
            <person name="Polle J."/>
            <person name="Salamov A."/>
            <person name="Terry A."/>
            <person name="Yamada T."/>
            <person name="Dunigan D.D."/>
            <person name="Grigoriev I.V."/>
            <person name="Claverie J.M."/>
            <person name="Van Etten J.L."/>
        </authorList>
    </citation>
    <scope>NUCLEOTIDE SEQUENCE [LARGE SCALE GENOMIC DNA]</scope>
    <source>
        <strain evidence="5 6">NC64A</strain>
    </source>
</reference>
<name>E1ZHB0_CHLVA</name>
<dbReference type="FunFam" id="6.10.250.3260:FF:000002">
    <property type="entry name" value="60S ribosomal protein L21"/>
    <property type="match status" value="1"/>
</dbReference>
<dbReference type="InterPro" id="IPR018259">
    <property type="entry name" value="Ribosomal_eL21_CS"/>
</dbReference>
<dbReference type="GO" id="GO:1990904">
    <property type="term" value="C:ribonucleoprotein complex"/>
    <property type="evidence" value="ECO:0007669"/>
    <property type="project" value="UniProtKB-KW"/>
</dbReference>
<proteinExistence type="inferred from homology"/>
<dbReference type="RefSeq" id="XP_005846987.1">
    <property type="nucleotide sequence ID" value="XM_005846925.1"/>
</dbReference>
<comment type="similarity">
    <text evidence="1">Belongs to the eukaryotic ribosomal protein eL21 family.</text>
</comment>
<dbReference type="GO" id="GO:0005840">
    <property type="term" value="C:ribosome"/>
    <property type="evidence" value="ECO:0007669"/>
    <property type="project" value="UniProtKB-KW"/>
</dbReference>
<evidence type="ECO:0000256" key="4">
    <source>
        <dbReference type="SAM" id="MobiDB-lite"/>
    </source>
</evidence>
<dbReference type="Gene3D" id="6.10.250.3260">
    <property type="match status" value="1"/>
</dbReference>
<evidence type="ECO:0000256" key="2">
    <source>
        <dbReference type="ARBA" id="ARBA00022980"/>
    </source>
</evidence>
<feature type="region of interest" description="Disordered" evidence="4">
    <location>
        <begin position="119"/>
        <end position="139"/>
    </location>
</feature>
<gene>
    <name evidence="5" type="ORF">CHLNCDRAFT_31551</name>
</gene>
<dbReference type="Proteomes" id="UP000008141">
    <property type="component" value="Unassembled WGS sequence"/>
</dbReference>
<evidence type="ECO:0000256" key="1">
    <source>
        <dbReference type="ARBA" id="ARBA00008427"/>
    </source>
</evidence>
<dbReference type="eggNOG" id="KOG1732">
    <property type="taxonomic scope" value="Eukaryota"/>
</dbReference>
<keyword evidence="3" id="KW-0687">Ribonucleoprotein</keyword>